<feature type="domain" description="BHLH" evidence="2">
    <location>
        <begin position="240"/>
        <end position="292"/>
    </location>
</feature>
<dbReference type="SMART" id="SM00353">
    <property type="entry name" value="HLH"/>
    <property type="match status" value="1"/>
</dbReference>
<reference evidence="3" key="2">
    <citation type="submission" date="2020-05" db="UniProtKB">
        <authorList>
            <consortium name="EnsemblMetazoa"/>
        </authorList>
    </citation>
    <scope>IDENTIFICATION</scope>
    <source>
        <strain evidence="3">WRAIR2</strain>
    </source>
</reference>
<dbReference type="SUPFAM" id="SSF47459">
    <property type="entry name" value="HLH, helix-loop-helix DNA-binding domain"/>
    <property type="match status" value="1"/>
</dbReference>
<organism evidence="3 4">
    <name type="scientific">Anopheles dirus</name>
    <dbReference type="NCBI Taxonomy" id="7168"/>
    <lineage>
        <taxon>Eukaryota</taxon>
        <taxon>Metazoa</taxon>
        <taxon>Ecdysozoa</taxon>
        <taxon>Arthropoda</taxon>
        <taxon>Hexapoda</taxon>
        <taxon>Insecta</taxon>
        <taxon>Pterygota</taxon>
        <taxon>Neoptera</taxon>
        <taxon>Endopterygota</taxon>
        <taxon>Diptera</taxon>
        <taxon>Nematocera</taxon>
        <taxon>Culicoidea</taxon>
        <taxon>Culicidae</taxon>
        <taxon>Anophelinae</taxon>
        <taxon>Anopheles</taxon>
    </lineage>
</organism>
<name>A0A182N0X8_9DIPT</name>
<dbReference type="PROSITE" id="PS50888">
    <property type="entry name" value="BHLH"/>
    <property type="match status" value="1"/>
</dbReference>
<dbReference type="VEuPathDB" id="VectorBase:ADIR001286"/>
<reference evidence="4" key="1">
    <citation type="submission" date="2013-03" db="EMBL/GenBank/DDBJ databases">
        <title>The Genome Sequence of Anopheles dirus WRAIR2.</title>
        <authorList>
            <consortium name="The Broad Institute Genomics Platform"/>
            <person name="Neafsey D.E."/>
            <person name="Walton C."/>
            <person name="Walker B."/>
            <person name="Young S.K."/>
            <person name="Zeng Q."/>
            <person name="Gargeya S."/>
            <person name="Fitzgerald M."/>
            <person name="Haas B."/>
            <person name="Abouelleil A."/>
            <person name="Allen A.W."/>
            <person name="Alvarado L."/>
            <person name="Arachchi H.M."/>
            <person name="Berlin A.M."/>
            <person name="Chapman S.B."/>
            <person name="Gainer-Dewar J."/>
            <person name="Goldberg J."/>
            <person name="Griggs A."/>
            <person name="Gujja S."/>
            <person name="Hansen M."/>
            <person name="Howarth C."/>
            <person name="Imamovic A."/>
            <person name="Ireland A."/>
            <person name="Larimer J."/>
            <person name="McCowan C."/>
            <person name="Murphy C."/>
            <person name="Pearson M."/>
            <person name="Poon T.W."/>
            <person name="Priest M."/>
            <person name="Roberts A."/>
            <person name="Saif S."/>
            <person name="Shea T."/>
            <person name="Sisk P."/>
            <person name="Sykes S."/>
            <person name="Wortman J."/>
            <person name="Nusbaum C."/>
            <person name="Birren B."/>
        </authorList>
    </citation>
    <scope>NUCLEOTIDE SEQUENCE [LARGE SCALE GENOMIC DNA]</scope>
    <source>
        <strain evidence="4">WRAIR2</strain>
    </source>
</reference>
<dbReference type="EnsemblMetazoa" id="ADIR001286-RA">
    <property type="protein sequence ID" value="ADIR001286-PA"/>
    <property type="gene ID" value="ADIR001286"/>
</dbReference>
<dbReference type="STRING" id="7168.A0A182N0X8"/>
<dbReference type="CDD" id="cd11400">
    <property type="entry name" value="bHLHzip_Myc"/>
    <property type="match status" value="1"/>
</dbReference>
<dbReference type="InterPro" id="IPR036638">
    <property type="entry name" value="HLH_DNA-bd_sf"/>
</dbReference>
<dbReference type="InterPro" id="IPR011598">
    <property type="entry name" value="bHLH_dom"/>
</dbReference>
<proteinExistence type="predicted"/>
<dbReference type="PANTHER" id="PTHR45851">
    <property type="entry name" value="MYC PROTO-ONCOGENE"/>
    <property type="match status" value="1"/>
</dbReference>
<dbReference type="Proteomes" id="UP000075884">
    <property type="component" value="Unassembled WGS sequence"/>
</dbReference>
<sequence>MKFWSNLGFERAPAGSSLVRSYLYGHRGSPGAAAPNVTHEEIDVVSLGDKNLPTNPTARDYRHLQSEVASKIRTAASSRTTSNGTYGSGGGGTHHHHGHYQRHQSHHHDGPQGQQGGAGHHHHGIYPTPAGSTTISGANTPVPSRSGGASAASSPPPTATTPSASITNRKRPAAGGSSSQGGSSKRSAAGGHHTTSKRMRIAHAKRDSGRGCAGGSSSASSAHTFDPAAQALADELDTVEKRNLHNNLERQRRIGLKNLFEELKRQIPHLRDKDRAPKVNILREAATLCNRLNHEAEQVNELRQRQVKLYERVRFLRASMHNQRAGME</sequence>
<dbReference type="GO" id="GO:0046983">
    <property type="term" value="F:protein dimerization activity"/>
    <property type="evidence" value="ECO:0007669"/>
    <property type="project" value="InterPro"/>
</dbReference>
<feature type="compositionally biased region" description="Low complexity" evidence="1">
    <location>
        <begin position="173"/>
        <end position="191"/>
    </location>
</feature>
<dbReference type="Pfam" id="PF00010">
    <property type="entry name" value="HLH"/>
    <property type="match status" value="1"/>
</dbReference>
<evidence type="ECO:0000259" key="2">
    <source>
        <dbReference type="PROSITE" id="PS50888"/>
    </source>
</evidence>
<accession>A0A182N0X8</accession>
<feature type="compositionally biased region" description="Polar residues" evidence="1">
    <location>
        <begin position="130"/>
        <end position="142"/>
    </location>
</feature>
<evidence type="ECO:0000313" key="3">
    <source>
        <dbReference type="EnsemblMetazoa" id="ADIR001286-PA"/>
    </source>
</evidence>
<dbReference type="AlphaFoldDB" id="A0A182N0X8"/>
<feature type="compositionally biased region" description="Low complexity" evidence="1">
    <location>
        <begin position="143"/>
        <end position="153"/>
    </location>
</feature>
<evidence type="ECO:0000313" key="4">
    <source>
        <dbReference type="Proteomes" id="UP000075884"/>
    </source>
</evidence>
<feature type="compositionally biased region" description="Basic residues" evidence="1">
    <location>
        <begin position="194"/>
        <end position="203"/>
    </location>
</feature>
<dbReference type="Gene3D" id="4.10.280.10">
    <property type="entry name" value="Helix-loop-helix DNA-binding domain"/>
    <property type="match status" value="1"/>
</dbReference>
<evidence type="ECO:0000256" key="1">
    <source>
        <dbReference type="SAM" id="MobiDB-lite"/>
    </source>
</evidence>
<feature type="region of interest" description="Disordered" evidence="1">
    <location>
        <begin position="72"/>
        <end position="222"/>
    </location>
</feature>
<protein>
    <recommendedName>
        <fullName evidence="2">BHLH domain-containing protein</fullName>
    </recommendedName>
</protein>
<keyword evidence="4" id="KW-1185">Reference proteome</keyword>
<dbReference type="InterPro" id="IPR050433">
    <property type="entry name" value="Myc_transcription_factors"/>
</dbReference>
<feature type="compositionally biased region" description="Basic residues" evidence="1">
    <location>
        <begin position="93"/>
        <end position="106"/>
    </location>
</feature>